<dbReference type="AlphaFoldDB" id="A0AAJ3D9B1"/>
<reference evidence="1 2" key="1">
    <citation type="submission" date="2019-12" db="EMBL/GenBank/DDBJ databases">
        <title>Acinetobacter haemolyticus comparative genomics.</title>
        <authorList>
            <person name="Castro-Jaimes S."/>
            <person name="Bello-Lopez E."/>
            <person name="Velazquez-Acosta C."/>
            <person name="Volkow-Fernandez P."/>
            <person name="Lozano-Zarain P."/>
            <person name="Castillo Ramirez S."/>
            <person name="Cevallos M.A."/>
        </authorList>
    </citation>
    <scope>NUCLEOTIDE SEQUENCE [LARGE SCALE GENOMIC DNA]</scope>
    <source>
        <strain evidence="1 2">AN10</strain>
    </source>
</reference>
<organism evidence="1 2">
    <name type="scientific">Acinetobacter haemolyticus</name>
    <dbReference type="NCBI Taxonomy" id="29430"/>
    <lineage>
        <taxon>Bacteria</taxon>
        <taxon>Pseudomonadati</taxon>
        <taxon>Pseudomonadota</taxon>
        <taxon>Gammaproteobacteria</taxon>
        <taxon>Moraxellales</taxon>
        <taxon>Moraxellaceae</taxon>
        <taxon>Acinetobacter</taxon>
    </lineage>
</organism>
<gene>
    <name evidence="1" type="ORF">GPS52_04425</name>
</gene>
<protein>
    <submittedName>
        <fullName evidence="1">Uncharacterized protein</fullName>
    </submittedName>
</protein>
<comment type="caution">
    <text evidence="1">The sequence shown here is derived from an EMBL/GenBank/DDBJ whole genome shotgun (WGS) entry which is preliminary data.</text>
</comment>
<evidence type="ECO:0000313" key="2">
    <source>
        <dbReference type="Proteomes" id="UP000451048"/>
    </source>
</evidence>
<dbReference type="RefSeq" id="WP_160127285.1">
    <property type="nucleotide sequence ID" value="NZ_CP031984.1"/>
</dbReference>
<dbReference type="Proteomes" id="UP000451048">
    <property type="component" value="Unassembled WGS sequence"/>
</dbReference>
<proteinExistence type="predicted"/>
<evidence type="ECO:0000313" key="1">
    <source>
        <dbReference type="EMBL" id="NAR72748.1"/>
    </source>
</evidence>
<accession>A0AAJ3D9B1</accession>
<sequence>MKQDSNTIWTLGSGNWCINSEQGYVLESFLDSGKLTERNRVLFEQLYRSYLDQNSGKIFPPEFKYHPETGKPLKRTQGFNANDVWIAPYGQSVFIENQNRKDNGLQYSRELKTLKNKIQTADEKAQTEIPFSFSGSMEFFSICVGTDIPQLIALNKNNGDLYLLIEASNTWEKLDAISSLLDGCPKEWQDYWGIESYYDVIQKKHILLLPTNHGLAELSINGKDLKYSINYYGSGKCLGKPIYWNNHIYVPISHNDKVKIWNHNDKSYIDLSGENFIQYFYSVVFDNRNLIWLSPQGKCSLSLDIDKKVSAKFERWLPNYQPDFNFGSPFMDKEGDFYQLFWKILNIDGESQNHRVYIRLNSENLIEKMIGSPRFTTGSAAYIFKEKISSRKNKVNIWSDEQNTDHTLRFIPLMEDQDSNKDMVLGICFKKGSETIERILSDVKHEISFFIETPDIEPHHFFSGLYSDSIKKSRFFYHHNHLYFYHPEESKLQGWEVEA</sequence>
<name>A0AAJ3D9B1_ACIHA</name>
<dbReference type="EMBL" id="WTTO01000008">
    <property type="protein sequence ID" value="NAR72748.1"/>
    <property type="molecule type" value="Genomic_DNA"/>
</dbReference>